<protein>
    <submittedName>
        <fullName evidence="1">Uncharacterized protein</fullName>
    </submittedName>
</protein>
<organism evidence="1 2">
    <name type="scientific">Candidatus Neomicrothrix subdominans</name>
    <dbReference type="NCBI Taxonomy" id="2954438"/>
    <lineage>
        <taxon>Bacteria</taxon>
        <taxon>Bacillati</taxon>
        <taxon>Actinomycetota</taxon>
        <taxon>Acidimicrobiia</taxon>
        <taxon>Acidimicrobiales</taxon>
        <taxon>Microthrixaceae</taxon>
        <taxon>Candidatus Neomicrothrix</taxon>
    </lineage>
</organism>
<reference evidence="1 2" key="1">
    <citation type="submission" date="2020-10" db="EMBL/GenBank/DDBJ databases">
        <title>Connecting structure to function with the recovery of over 1000 high-quality activated sludge metagenome-assembled genomes encoding full-length rRNA genes using long-read sequencing.</title>
        <authorList>
            <person name="Singleton C.M."/>
            <person name="Petriglieri F."/>
            <person name="Kristensen J.M."/>
            <person name="Kirkegaard R.H."/>
            <person name="Michaelsen T.Y."/>
            <person name="Andersen M.H."/>
            <person name="Karst S.M."/>
            <person name="Dueholm M.S."/>
            <person name="Nielsen P.H."/>
            <person name="Albertsen M."/>
        </authorList>
    </citation>
    <scope>NUCLEOTIDE SEQUENCE [LARGE SCALE GENOMIC DNA]</scope>
    <source>
        <strain evidence="1">Lyne_18-Q3-R50-59_MAXAC.006</strain>
    </source>
</reference>
<proteinExistence type="predicted"/>
<dbReference type="AlphaFoldDB" id="A0A936TDK9"/>
<gene>
    <name evidence="1" type="ORF">IPN02_02445</name>
</gene>
<dbReference type="EMBL" id="JADJZA010000001">
    <property type="protein sequence ID" value="MBK9295739.1"/>
    <property type="molecule type" value="Genomic_DNA"/>
</dbReference>
<comment type="caution">
    <text evidence="1">The sequence shown here is derived from an EMBL/GenBank/DDBJ whole genome shotgun (WGS) entry which is preliminary data.</text>
</comment>
<name>A0A936TDK9_9ACTN</name>
<accession>A0A936TDK9</accession>
<dbReference type="Proteomes" id="UP000727993">
    <property type="component" value="Unassembled WGS sequence"/>
</dbReference>
<evidence type="ECO:0000313" key="2">
    <source>
        <dbReference type="Proteomes" id="UP000727993"/>
    </source>
</evidence>
<sequence>MSVELVDSVALVRLLAEGTGWPGPETLRGYLWGRTVFDVAARLSAAADRSEVELAVTGRVGAAYVGVLGTASPKHLRAWVAVGDRSLVAVAAALGLEPAPDEAANVVLSNDKWRVGVTRRHYERFDDFNAWAAHPVRIWCDLHDEQRGAEYAAQMWSVVTHGD</sequence>
<evidence type="ECO:0000313" key="1">
    <source>
        <dbReference type="EMBL" id="MBK9295739.1"/>
    </source>
</evidence>